<name>A0A2M4B5W2_9DIPT</name>
<evidence type="ECO:0000313" key="1">
    <source>
        <dbReference type="EMBL" id="MBW48392.1"/>
    </source>
</evidence>
<accession>A0A2M4B5W2</accession>
<sequence>MLCEGLSVLQVVVMGLAGASGGSKLPDSKISPLLADARAVIGEALAEAAAELPLADALFRASLVASFTS</sequence>
<reference evidence="1" key="1">
    <citation type="submission" date="2018-01" db="EMBL/GenBank/DDBJ databases">
        <title>An insight into the sialome of Amazonian anophelines.</title>
        <authorList>
            <person name="Ribeiro J.M."/>
            <person name="Scarpassa V."/>
            <person name="Calvo E."/>
        </authorList>
    </citation>
    <scope>NUCLEOTIDE SEQUENCE</scope>
    <source>
        <tissue evidence="1">Salivary glands</tissue>
    </source>
</reference>
<dbReference type="AlphaFoldDB" id="A0A2M4B5W2"/>
<protein>
    <submittedName>
        <fullName evidence="1">Putative secreted protein</fullName>
    </submittedName>
</protein>
<organism evidence="1">
    <name type="scientific">Anopheles triannulatus</name>
    <dbReference type="NCBI Taxonomy" id="58253"/>
    <lineage>
        <taxon>Eukaryota</taxon>
        <taxon>Metazoa</taxon>
        <taxon>Ecdysozoa</taxon>
        <taxon>Arthropoda</taxon>
        <taxon>Hexapoda</taxon>
        <taxon>Insecta</taxon>
        <taxon>Pterygota</taxon>
        <taxon>Neoptera</taxon>
        <taxon>Endopterygota</taxon>
        <taxon>Diptera</taxon>
        <taxon>Nematocera</taxon>
        <taxon>Culicoidea</taxon>
        <taxon>Culicidae</taxon>
        <taxon>Anophelinae</taxon>
        <taxon>Anopheles</taxon>
    </lineage>
</organism>
<proteinExistence type="predicted"/>
<dbReference type="EMBL" id="GGFK01015071">
    <property type="protein sequence ID" value="MBW48392.1"/>
    <property type="molecule type" value="Transcribed_RNA"/>
</dbReference>